<feature type="transmembrane region" description="Helical" evidence="2">
    <location>
        <begin position="121"/>
        <end position="141"/>
    </location>
</feature>
<evidence type="ECO:0000256" key="1">
    <source>
        <dbReference type="SAM" id="MobiDB-lite"/>
    </source>
</evidence>
<evidence type="ECO:0000259" key="3">
    <source>
        <dbReference type="Pfam" id="PF23994"/>
    </source>
</evidence>
<feature type="compositionally biased region" description="Basic and acidic residues" evidence="1">
    <location>
        <begin position="61"/>
        <end position="75"/>
    </location>
</feature>
<proteinExistence type="predicted"/>
<evidence type="ECO:0000313" key="5">
    <source>
        <dbReference type="Proteomes" id="UP000198882"/>
    </source>
</evidence>
<dbReference type="RefSeq" id="WP_090305163.1">
    <property type="nucleotide sequence ID" value="NZ_FNFE01000002.1"/>
</dbReference>
<feature type="domain" description="DUF7312" evidence="3">
    <location>
        <begin position="71"/>
        <end position="138"/>
    </location>
</feature>
<evidence type="ECO:0000256" key="2">
    <source>
        <dbReference type="SAM" id="Phobius"/>
    </source>
</evidence>
<reference evidence="5" key="1">
    <citation type="submission" date="2016-10" db="EMBL/GenBank/DDBJ databases">
        <authorList>
            <person name="Varghese N."/>
            <person name="Submissions S."/>
        </authorList>
    </citation>
    <scope>NUCLEOTIDE SEQUENCE [LARGE SCALE GENOMIC DNA]</scope>
    <source>
        <strain evidence="5">B4,CECT 8067,JCM 17497</strain>
    </source>
</reference>
<keyword evidence="2" id="KW-0812">Transmembrane</keyword>
<dbReference type="EMBL" id="FNFE01000002">
    <property type="protein sequence ID" value="SDJ97483.1"/>
    <property type="molecule type" value="Genomic_DNA"/>
</dbReference>
<dbReference type="AlphaFoldDB" id="A0A1G8Y462"/>
<feature type="region of interest" description="Disordered" evidence="1">
    <location>
        <begin position="1"/>
        <end position="116"/>
    </location>
</feature>
<feature type="compositionally biased region" description="Acidic residues" evidence="1">
    <location>
        <begin position="83"/>
        <end position="102"/>
    </location>
</feature>
<keyword evidence="5" id="KW-1185">Reference proteome</keyword>
<dbReference type="STRING" id="1095776.SAMN04515672_2014"/>
<dbReference type="OrthoDB" id="177893at2157"/>
<gene>
    <name evidence="4" type="ORF">SAMN04515672_2014</name>
</gene>
<accession>A0A1G8Y462</accession>
<evidence type="ECO:0000313" key="4">
    <source>
        <dbReference type="EMBL" id="SDJ97483.1"/>
    </source>
</evidence>
<dbReference type="Proteomes" id="UP000198882">
    <property type="component" value="Unassembled WGS sequence"/>
</dbReference>
<organism evidence="4 5">
    <name type="scientific">Natronorubrum texcoconense</name>
    <dbReference type="NCBI Taxonomy" id="1095776"/>
    <lineage>
        <taxon>Archaea</taxon>
        <taxon>Methanobacteriati</taxon>
        <taxon>Methanobacteriota</taxon>
        <taxon>Stenosarchaea group</taxon>
        <taxon>Halobacteria</taxon>
        <taxon>Halobacteriales</taxon>
        <taxon>Natrialbaceae</taxon>
        <taxon>Natronorubrum</taxon>
    </lineage>
</organism>
<keyword evidence="2" id="KW-1133">Transmembrane helix</keyword>
<protein>
    <recommendedName>
        <fullName evidence="3">DUF7312 domain-containing protein</fullName>
    </recommendedName>
</protein>
<keyword evidence="2" id="KW-0472">Membrane</keyword>
<name>A0A1G8Y462_9EURY</name>
<sequence>MADDASGSDGENDRGEPPAAPDGQRSDGETESAWSTADQDITASTGGDDRLEDDGLANGDGRAERRDRTQEEYRVPLDLSGGPDEDDADADGASDADEDDPYAPEPSSTPIEPGDPSLENILFVVLGAVAMVLVMFQLASIML</sequence>
<dbReference type="InterPro" id="IPR055736">
    <property type="entry name" value="DUF7312"/>
</dbReference>
<dbReference type="Pfam" id="PF23994">
    <property type="entry name" value="DUF7312"/>
    <property type="match status" value="1"/>
</dbReference>
<feature type="compositionally biased region" description="Polar residues" evidence="1">
    <location>
        <begin position="32"/>
        <end position="45"/>
    </location>
</feature>